<name>A0A9J6PVL8_9GAMM</name>
<reference evidence="2" key="1">
    <citation type="submission" date="2022-09" db="EMBL/GenBank/DDBJ databases">
        <title>Winslowiella arboricola sp. nov., isolated from bleeding cankers on broadleaf hosts.</title>
        <authorList>
            <person name="Brady C."/>
            <person name="Kaur S."/>
            <person name="Crampton B."/>
            <person name="Maddock D."/>
            <person name="Arnold D."/>
            <person name="Denman S."/>
        </authorList>
    </citation>
    <scope>NUCLEOTIDE SEQUENCE</scope>
    <source>
        <strain evidence="2">BAC 15a-03b</strain>
    </source>
</reference>
<comment type="caution">
    <text evidence="2">The sequence shown here is derived from an EMBL/GenBank/DDBJ whole genome shotgun (WGS) entry which is preliminary data.</text>
</comment>
<keyword evidence="1" id="KW-0812">Transmembrane</keyword>
<accession>A0A9J6PVL8</accession>
<dbReference type="RefSeq" id="WP_267145276.1">
    <property type="nucleotide sequence ID" value="NZ_JAODIM010000043.1"/>
</dbReference>
<dbReference type="Proteomes" id="UP001064262">
    <property type="component" value="Unassembled WGS sequence"/>
</dbReference>
<dbReference type="EMBL" id="JAODIM010000043">
    <property type="protein sequence ID" value="MCU5780563.1"/>
    <property type="molecule type" value="Genomic_DNA"/>
</dbReference>
<organism evidence="2 3">
    <name type="scientific">Winslowiella arboricola</name>
    <dbReference type="NCBI Taxonomy" id="2978220"/>
    <lineage>
        <taxon>Bacteria</taxon>
        <taxon>Pseudomonadati</taxon>
        <taxon>Pseudomonadota</taxon>
        <taxon>Gammaproteobacteria</taxon>
        <taxon>Enterobacterales</taxon>
        <taxon>Erwiniaceae</taxon>
        <taxon>Winslowiella</taxon>
    </lineage>
</organism>
<keyword evidence="1" id="KW-0472">Membrane</keyword>
<evidence type="ECO:0000313" key="2">
    <source>
        <dbReference type="EMBL" id="MCU5780563.1"/>
    </source>
</evidence>
<evidence type="ECO:0000313" key="3">
    <source>
        <dbReference type="Proteomes" id="UP001064262"/>
    </source>
</evidence>
<keyword evidence="1" id="KW-1133">Transmembrane helix</keyword>
<keyword evidence="3" id="KW-1185">Reference proteome</keyword>
<protein>
    <submittedName>
        <fullName evidence="2">Uncharacterized protein</fullName>
    </submittedName>
</protein>
<sequence>MPLFAAFFIFDPPLFILHFALDCQIFRVAYAISGVSHRRNMHKKSIKGVFYAEGWPVPAGGAILAGLHFACNTRAGIGFFY</sequence>
<proteinExistence type="predicted"/>
<evidence type="ECO:0000256" key="1">
    <source>
        <dbReference type="SAM" id="Phobius"/>
    </source>
</evidence>
<dbReference type="AlphaFoldDB" id="A0A9J6PVL8"/>
<feature type="transmembrane region" description="Helical" evidence="1">
    <location>
        <begin position="15"/>
        <end position="35"/>
    </location>
</feature>
<gene>
    <name evidence="2" type="ORF">N5923_24015</name>
</gene>